<comment type="subcellular location">
    <subcellularLocation>
        <location evidence="3">Endomembrane system</location>
        <topology evidence="3">Single-pass membrane protein</topology>
    </subcellularLocation>
</comment>
<reference evidence="6" key="3">
    <citation type="journal article" date="2014" name="Nature">
        <title>Elephant shark genome provides unique insights into gnathostome evolution.</title>
        <authorList>
            <consortium name="International Elephant Shark Genome Sequencing Consortium"/>
            <person name="Venkatesh B."/>
            <person name="Lee A.P."/>
            <person name="Ravi V."/>
            <person name="Maurya A.K."/>
            <person name="Lian M.M."/>
            <person name="Swann J.B."/>
            <person name="Ohta Y."/>
            <person name="Flajnik M.F."/>
            <person name="Sutoh Y."/>
            <person name="Kasahara M."/>
            <person name="Hoon S."/>
            <person name="Gangu V."/>
            <person name="Roy S.W."/>
            <person name="Irimia M."/>
            <person name="Korzh V."/>
            <person name="Kondrychyn I."/>
            <person name="Lim Z.W."/>
            <person name="Tay B.H."/>
            <person name="Tohari S."/>
            <person name="Kong K.W."/>
            <person name="Ho S."/>
            <person name="Lorente-Galdos B."/>
            <person name="Quilez J."/>
            <person name="Marques-Bonet T."/>
            <person name="Raney B.J."/>
            <person name="Ingham P.W."/>
            <person name="Tay A."/>
            <person name="Hillier L.W."/>
            <person name="Minx P."/>
            <person name="Boehm T."/>
            <person name="Wilson R.K."/>
            <person name="Brenner S."/>
            <person name="Warren W.C."/>
        </authorList>
    </citation>
    <scope>NUCLEOTIDE SEQUENCE [LARGE SCALE GENOMIC DNA]</scope>
</reference>
<comment type="similarity">
    <text evidence="4">Belongs to the iodothyronine deiodinase family.</text>
</comment>
<accession>A0A4W3J864</accession>
<protein>
    <recommendedName>
        <fullName evidence="4">Iodothyronine deiodinase</fullName>
    </recommendedName>
</protein>
<dbReference type="GO" id="GO:0042403">
    <property type="term" value="P:thyroid hormone metabolic process"/>
    <property type="evidence" value="ECO:0007669"/>
    <property type="project" value="TreeGrafter"/>
</dbReference>
<dbReference type="PANTHER" id="PTHR11781">
    <property type="entry name" value="IODOTHYRONINE DEIODINASE"/>
    <property type="match status" value="1"/>
</dbReference>
<dbReference type="GO" id="GO:0042446">
    <property type="term" value="P:hormone biosynthetic process"/>
    <property type="evidence" value="ECO:0007669"/>
    <property type="project" value="UniProtKB-KW"/>
</dbReference>
<keyword evidence="1" id="KW-0812">Transmembrane</keyword>
<reference evidence="5" key="4">
    <citation type="submission" date="2025-08" db="UniProtKB">
        <authorList>
            <consortium name="Ensembl"/>
        </authorList>
    </citation>
    <scope>IDENTIFICATION</scope>
</reference>
<evidence type="ECO:0000313" key="5">
    <source>
        <dbReference type="Ensembl" id="ENSCMIP00000039429.1"/>
    </source>
</evidence>
<dbReference type="AlphaFoldDB" id="A0A4W3J864"/>
<keyword evidence="4" id="KW-0893">Thyroid hormones biosynthesis</keyword>
<dbReference type="OMA" id="RLCILTM"/>
<proteinExistence type="inferred from homology"/>
<evidence type="ECO:0000256" key="1">
    <source>
        <dbReference type="ARBA" id="ARBA00022692"/>
    </source>
</evidence>
<dbReference type="Pfam" id="PF00837">
    <property type="entry name" value="T4_deiodinase"/>
    <property type="match status" value="1"/>
</dbReference>
<name>A0A4W3J864_CALMI</name>
<reference evidence="6" key="2">
    <citation type="journal article" date="2007" name="PLoS Biol.">
        <title>Survey sequencing and comparative analysis of the elephant shark (Callorhinchus milii) genome.</title>
        <authorList>
            <person name="Venkatesh B."/>
            <person name="Kirkness E.F."/>
            <person name="Loh Y.H."/>
            <person name="Halpern A.L."/>
            <person name="Lee A.P."/>
            <person name="Johnson J."/>
            <person name="Dandona N."/>
            <person name="Viswanathan L.D."/>
            <person name="Tay A."/>
            <person name="Venter J.C."/>
            <person name="Strausberg R.L."/>
            <person name="Brenner S."/>
        </authorList>
    </citation>
    <scope>NUCLEOTIDE SEQUENCE [LARGE SCALE GENOMIC DNA]</scope>
</reference>
<organism evidence="5 6">
    <name type="scientific">Callorhinchus milii</name>
    <name type="common">Ghost shark</name>
    <dbReference type="NCBI Taxonomy" id="7868"/>
    <lineage>
        <taxon>Eukaryota</taxon>
        <taxon>Metazoa</taxon>
        <taxon>Chordata</taxon>
        <taxon>Craniata</taxon>
        <taxon>Vertebrata</taxon>
        <taxon>Chondrichthyes</taxon>
        <taxon>Holocephali</taxon>
        <taxon>Chimaeriformes</taxon>
        <taxon>Callorhinchidae</taxon>
        <taxon>Callorhinchus</taxon>
    </lineage>
</organism>
<dbReference type="Proteomes" id="UP000314986">
    <property type="component" value="Unassembled WGS sequence"/>
</dbReference>
<comment type="function">
    <text evidence="4">Responsible for the deiodination of T4 (3,5,3',5'-tetraiodothyronine).</text>
</comment>
<keyword evidence="2" id="KW-1133">Transmembrane helix</keyword>
<dbReference type="Gene3D" id="3.40.30.10">
    <property type="entry name" value="Glutaredoxin"/>
    <property type="match status" value="1"/>
</dbReference>
<dbReference type="PANTHER" id="PTHR11781:SF20">
    <property type="entry name" value="TYPE II IODOTHYRONINE DEIODINASE"/>
    <property type="match status" value="1"/>
</dbReference>
<dbReference type="GeneTree" id="ENSGT00940000154482"/>
<reference evidence="5" key="5">
    <citation type="submission" date="2025-09" db="UniProtKB">
        <authorList>
            <consortium name="Ensembl"/>
        </authorList>
    </citation>
    <scope>IDENTIFICATION</scope>
</reference>
<dbReference type="GO" id="GO:0012505">
    <property type="term" value="C:endomembrane system"/>
    <property type="evidence" value="ECO:0007669"/>
    <property type="project" value="UniProtKB-SubCell"/>
</dbReference>
<evidence type="ECO:0000256" key="4">
    <source>
        <dbReference type="RuleBase" id="RU000676"/>
    </source>
</evidence>
<keyword evidence="2" id="KW-0472">Membrane</keyword>
<keyword evidence="4" id="KW-0560">Oxidoreductase</keyword>
<dbReference type="Ensembl" id="ENSCMIT00000039999.1">
    <property type="protein sequence ID" value="ENSCMIP00000039429.1"/>
    <property type="gene ID" value="ENSCMIG00000016527.1"/>
</dbReference>
<evidence type="ECO:0000256" key="2">
    <source>
        <dbReference type="ARBA" id="ARBA00022989"/>
    </source>
</evidence>
<sequence length="118" mass="13393">MVERYAEVADFLLVYVDEAHPSDGWALRSRFQLRRHRSQEERCSAAGLLAREFGLPAACGVVADLMDNNANRAYGVAFERLCVVQSQKIAYLGGKGPFFYNLNGVREWLERHSGQRWG</sequence>
<keyword evidence="6" id="KW-1185">Reference proteome</keyword>
<evidence type="ECO:0000313" key="6">
    <source>
        <dbReference type="Proteomes" id="UP000314986"/>
    </source>
</evidence>
<dbReference type="GO" id="GO:0004800">
    <property type="term" value="F:thyroxine 5'-deiodinase activity"/>
    <property type="evidence" value="ECO:0007669"/>
    <property type="project" value="InterPro"/>
</dbReference>
<keyword evidence="4" id="KW-0712">Selenocysteine</keyword>
<dbReference type="InParanoid" id="A0A4W3J864"/>
<dbReference type="STRING" id="7868.ENSCMIP00000039429"/>
<evidence type="ECO:0000256" key="3">
    <source>
        <dbReference type="ARBA" id="ARBA00037847"/>
    </source>
</evidence>
<reference evidence="6" key="1">
    <citation type="journal article" date="2006" name="Science">
        <title>Ancient noncoding elements conserved in the human genome.</title>
        <authorList>
            <person name="Venkatesh B."/>
            <person name="Kirkness E.F."/>
            <person name="Loh Y.H."/>
            <person name="Halpern A.L."/>
            <person name="Lee A.P."/>
            <person name="Johnson J."/>
            <person name="Dandona N."/>
            <person name="Viswanathan L.D."/>
            <person name="Tay A."/>
            <person name="Venter J.C."/>
            <person name="Strausberg R.L."/>
            <person name="Brenner S."/>
        </authorList>
    </citation>
    <scope>NUCLEOTIDE SEQUENCE [LARGE SCALE GENOMIC DNA]</scope>
</reference>
<dbReference type="InterPro" id="IPR000643">
    <property type="entry name" value="Iodothyronine_deiodinase"/>
</dbReference>